<feature type="region of interest" description="Disordered" evidence="1">
    <location>
        <begin position="707"/>
        <end position="780"/>
    </location>
</feature>
<feature type="domain" description="Apple" evidence="2">
    <location>
        <begin position="1058"/>
        <end position="1145"/>
    </location>
</feature>
<dbReference type="InterPro" id="IPR003609">
    <property type="entry name" value="Pan_app"/>
</dbReference>
<feature type="region of interest" description="Disordered" evidence="1">
    <location>
        <begin position="372"/>
        <end position="539"/>
    </location>
</feature>
<feature type="region of interest" description="Disordered" evidence="1">
    <location>
        <begin position="159"/>
        <end position="193"/>
    </location>
</feature>
<dbReference type="CDD" id="cd01099">
    <property type="entry name" value="PAN_AP_HGF"/>
    <property type="match status" value="3"/>
</dbReference>
<feature type="compositionally biased region" description="Polar residues" evidence="1">
    <location>
        <begin position="429"/>
        <end position="440"/>
    </location>
</feature>
<dbReference type="Pfam" id="PF00024">
    <property type="entry name" value="PAN_1"/>
    <property type="match status" value="2"/>
</dbReference>
<reference evidence="3" key="1">
    <citation type="submission" date="2022-01" db="EMBL/GenBank/DDBJ databases">
        <authorList>
            <person name="King R."/>
        </authorList>
    </citation>
    <scope>NUCLEOTIDE SEQUENCE</scope>
</reference>
<dbReference type="Gene3D" id="3.50.4.10">
    <property type="entry name" value="Hepatocyte Growth Factor"/>
    <property type="match status" value="5"/>
</dbReference>
<dbReference type="SUPFAM" id="SSF57414">
    <property type="entry name" value="Hairpin loop containing domain-like"/>
    <property type="match status" value="3"/>
</dbReference>
<dbReference type="PROSITE" id="PS50948">
    <property type="entry name" value="PAN"/>
    <property type="match status" value="4"/>
</dbReference>
<dbReference type="OrthoDB" id="5418055at2759"/>
<feature type="compositionally biased region" description="Pro residues" evidence="1">
    <location>
        <begin position="1410"/>
        <end position="1420"/>
    </location>
</feature>
<evidence type="ECO:0000313" key="4">
    <source>
        <dbReference type="Proteomes" id="UP001153737"/>
    </source>
</evidence>
<feature type="compositionally biased region" description="Basic and acidic residues" evidence="1">
    <location>
        <begin position="443"/>
        <end position="454"/>
    </location>
</feature>
<feature type="region of interest" description="Disordered" evidence="1">
    <location>
        <begin position="238"/>
        <end position="270"/>
    </location>
</feature>
<feature type="region of interest" description="Disordered" evidence="1">
    <location>
        <begin position="1563"/>
        <end position="1586"/>
    </location>
</feature>
<feature type="compositionally biased region" description="Basic and acidic residues" evidence="1">
    <location>
        <begin position="771"/>
        <end position="780"/>
    </location>
</feature>
<dbReference type="Proteomes" id="UP001153737">
    <property type="component" value="Chromosome 4"/>
</dbReference>
<feature type="compositionally biased region" description="Basic and acidic residues" evidence="1">
    <location>
        <begin position="254"/>
        <end position="270"/>
    </location>
</feature>
<dbReference type="PANTHER" id="PTHR47327">
    <property type="entry name" value="FI18240P1-RELATED"/>
    <property type="match status" value="1"/>
</dbReference>
<dbReference type="InterPro" id="IPR052774">
    <property type="entry name" value="Celegans_DevNeuronal_Protein"/>
</dbReference>
<dbReference type="EMBL" id="OU896710">
    <property type="protein sequence ID" value="CAG9820450.1"/>
    <property type="molecule type" value="Genomic_DNA"/>
</dbReference>
<sequence>MVRSFRVLTMATGLAVLGIIRAISIDNHLMPTITDCYERLAIGERLQPDNVYKFFNYNTVAECKKVCSDERKSCKAFAFGISAKGNATCELSIDAIKETADLKPVGTLSSTDFDLYIKKLDCTLVIENTDKHPNHDYRPSLKPVTLGNLDAEDEFHHDPLQIAPGENKPPHAPDSGHQYLPSTPSHQYLPSSHHYVSPPVKDGVHNVQTLVSIASGPESVLNPIHGILVAQETANYGEEGKLPPYKPAALNRPYDGHKTRPDRYDRPDPDYGYRPGFLGAGEGYADEGTFERPHWTPDRPDLDRFDVVNPSSAGYNLNRYGDRPSRIPFRPEPDFLASHRPLPNRYGSLIPHPDEYDNLPSLQSEYLFQQSHQESFSELYHEGNNRPPRPPLGSQGYDGGDKDLGLRPSYPHGRPNVDRDKNTDKNHNYAHQTPLVSSQGYGDRNHDEDIDHNYAYKRPSRPSGDNPNDYPKPVKPRPLQQHSGGYGDKGKPGVGELVQNWEDYGRPGPHSVRPSGSRPYDDEKPLRPNGKPSEGYGGTSGQACCSSYGNEKGGKPIVSHSTGYNGEQITSIITQIEDACFRRVLAGKRVSRAFVKRASICETVEECQKECADEKRFSCEGFNYRLDPSGRGKGECELVDRPLSRLDIGRDLYPHPDYDYYERDRNAASANCDRRSGGDGWRRPYGDVAGDYGGVAGGGAYADRRHDYYGGSRRPPPIDYPPLPLRRPTESWPDDSRYPSRRPLRPELDYDRRRPSFDDYDRRKPGYGHGYDYDHGGNRRGDFSYHTQDQYLPPHPLKPSTHEPYLPLGYYDYQKQKDRLHYSNTRNQYLPPNKDAAKPWGLYDSTASANKHYQYGSKHSYNYWSSDRHGSLSSNAIGGSYLPPPVSIGEGGAYLPLPRPSIDHIVLPPAPSIGGGFVPVAGPLGGGGHSLVIDSASLPAEPRRAPTYNFIKDECSLRSATGFRLHKGIVKKFYAVPNIYECERLCFREKDFPCSSYAFRYTINLSTATDNCYLSNRNYKELDYYTDLEPDKDFDIYTMNNKNRCDEPILHGKDTSDCFWRVRSGQRMDHKIVRDSLIAKSIVDCQLECLKANRFTCRAFSYRYGSSTIGGSIDNCQLTDWPFYELDPRIHFIPEAGFEIYERGSFGHGCEPDHFGIRGQHHKGGVSKADELCYIGFGSPARLLPQATKKSLNVLSELECREECSRARTETLFQCMSFSFRTGAHQKSLPNCFLSDIYQRDLLPKLDYIFDPDFWLFAWDNFNPECVALASNPLPNNHIGIGGVISHVTDRNDFSHALDTWTVYSVSGWPCRRGALCKENREAGFWSCELEGGDRGAWDYCCRPDHRCGASQGYPYQWCYVGPSRTQWRKCSDHYFPYIHNLIDRLDTIKPYLPPKLPWASSAPFRPDRPPAPPRPPPHGGPSLDQYETAFDEEFLDPPKPGGFGQPRHWPVSYLHKEMPPNATDSRLMRMEAENPKYAAIQNLIEVIKSNDLHNIQYHISNESNSQDDVLFVKIPLPVNFTNQSKNSHILSRNTSISLEPVDVKVENSIQRKRSHKALPDIILERKGNEESAESTDSNEKFGDISRPSPLYRRAFITRTNVTMHGRRL</sequence>
<evidence type="ECO:0000313" key="3">
    <source>
        <dbReference type="EMBL" id="CAG9820450.1"/>
    </source>
</evidence>
<dbReference type="GO" id="GO:0009653">
    <property type="term" value="P:anatomical structure morphogenesis"/>
    <property type="evidence" value="ECO:0007669"/>
    <property type="project" value="TreeGrafter"/>
</dbReference>
<reference evidence="3" key="2">
    <citation type="submission" date="2022-10" db="EMBL/GenBank/DDBJ databases">
        <authorList>
            <consortium name="ENA_rothamsted_submissions"/>
            <consortium name="culmorum"/>
            <person name="King R."/>
        </authorList>
    </citation>
    <scope>NUCLEOTIDE SEQUENCE</scope>
</reference>
<feature type="domain" description="Apple" evidence="2">
    <location>
        <begin position="36"/>
        <end position="122"/>
    </location>
</feature>
<keyword evidence="4" id="KW-1185">Reference proteome</keyword>
<feature type="compositionally biased region" description="Basic and acidic residues" evidence="1">
    <location>
        <begin position="415"/>
        <end position="427"/>
    </location>
</feature>
<dbReference type="PANTHER" id="PTHR47327:SF13">
    <property type="entry name" value="APPLE DOMAIN-CONTAINING PROTEIN"/>
    <property type="match status" value="1"/>
</dbReference>
<feature type="domain" description="Apple" evidence="2">
    <location>
        <begin position="955"/>
        <end position="1041"/>
    </location>
</feature>
<name>A0A9N9SI22_PHACE</name>
<gene>
    <name evidence="3" type="ORF">PHAECO_LOCUS7926</name>
</gene>
<organism evidence="3 4">
    <name type="scientific">Phaedon cochleariae</name>
    <name type="common">Mustard beetle</name>
    <dbReference type="NCBI Taxonomy" id="80249"/>
    <lineage>
        <taxon>Eukaryota</taxon>
        <taxon>Metazoa</taxon>
        <taxon>Ecdysozoa</taxon>
        <taxon>Arthropoda</taxon>
        <taxon>Hexapoda</taxon>
        <taxon>Insecta</taxon>
        <taxon>Pterygota</taxon>
        <taxon>Neoptera</taxon>
        <taxon>Endopterygota</taxon>
        <taxon>Coleoptera</taxon>
        <taxon>Polyphaga</taxon>
        <taxon>Cucujiformia</taxon>
        <taxon>Chrysomeloidea</taxon>
        <taxon>Chrysomelidae</taxon>
        <taxon>Chrysomelinae</taxon>
        <taxon>Chrysomelini</taxon>
        <taxon>Phaedon</taxon>
    </lineage>
</organism>
<feature type="compositionally biased region" description="Pro residues" evidence="1">
    <location>
        <begin position="714"/>
        <end position="725"/>
    </location>
</feature>
<protein>
    <recommendedName>
        <fullName evidence="2">Apple domain-containing protein</fullName>
    </recommendedName>
</protein>
<feature type="region of interest" description="Disordered" evidence="1">
    <location>
        <begin position="1403"/>
        <end position="1426"/>
    </location>
</feature>
<accession>A0A9N9SI22</accession>
<evidence type="ECO:0000259" key="2">
    <source>
        <dbReference type="PROSITE" id="PS50948"/>
    </source>
</evidence>
<evidence type="ECO:0000256" key="1">
    <source>
        <dbReference type="SAM" id="MobiDB-lite"/>
    </source>
</evidence>
<dbReference type="SMART" id="SM00473">
    <property type="entry name" value="PAN_AP"/>
    <property type="match status" value="5"/>
</dbReference>
<feature type="compositionally biased region" description="Basic and acidic residues" evidence="1">
    <location>
        <begin position="734"/>
        <end position="764"/>
    </location>
</feature>
<feature type="compositionally biased region" description="Polar residues" evidence="1">
    <location>
        <begin position="180"/>
        <end position="190"/>
    </location>
</feature>
<feature type="domain" description="Apple" evidence="2">
    <location>
        <begin position="580"/>
        <end position="665"/>
    </location>
</feature>
<dbReference type="Pfam" id="PF14295">
    <property type="entry name" value="PAN_4"/>
    <property type="match status" value="3"/>
</dbReference>
<proteinExistence type="predicted"/>